<dbReference type="PANTHER" id="PTHR30386">
    <property type="entry name" value="MEMBRANE FUSION SUBUNIT OF EMRAB-TOLC MULTIDRUG EFFLUX PUMP"/>
    <property type="match status" value="1"/>
</dbReference>
<evidence type="ECO:0000259" key="7">
    <source>
        <dbReference type="Pfam" id="PF25963"/>
    </source>
</evidence>
<feature type="transmembrane region" description="Helical" evidence="5">
    <location>
        <begin position="13"/>
        <end position="32"/>
    </location>
</feature>
<keyword evidence="2 5" id="KW-0812">Transmembrane</keyword>
<sequence>METEEKKQSPAKLTAKLATVGILAIVVCYFAFTKINHALNFEGTDNAQIETNSVPVLSRVPGYIREFSLIDYQRVKAGDTIAIIDDSEYVLAVQQAEADLLAAKADLSGAESQLPTIGSNKEVASADMSIEETGLQKAKRDVDRDGALFKEGSITRHQFENSQSAYQTAQKQLIASKRKVTQAGTQTSTAEAQIAKAKAAIAAKETALARARLDLSYTRIIAPVSGKVGKTNLKQNQYVQGGQQLFSLITNDKYWIVANFKETQIEHMKIGQLVEVKVDGYPDHKITGKVSGFSDATGARFSLLPPDNSTGNFVKVTQRVPVRIELDNPAALSGILKAGLSVEADVRVD</sequence>
<evidence type="ECO:0000256" key="5">
    <source>
        <dbReference type="SAM" id="Phobius"/>
    </source>
</evidence>
<dbReference type="EMBL" id="JACHCC010000003">
    <property type="protein sequence ID" value="MBB6499344.1"/>
    <property type="molecule type" value="Genomic_DNA"/>
</dbReference>
<dbReference type="GO" id="GO:0016020">
    <property type="term" value="C:membrane"/>
    <property type="evidence" value="ECO:0007669"/>
    <property type="project" value="UniProtKB-SubCell"/>
</dbReference>
<dbReference type="Proteomes" id="UP000521017">
    <property type="component" value="Unassembled WGS sequence"/>
</dbReference>
<dbReference type="RefSeq" id="WP_184624070.1">
    <property type="nucleotide sequence ID" value="NZ_JACHCC010000003.1"/>
</dbReference>
<dbReference type="Gene3D" id="2.40.50.100">
    <property type="match status" value="1"/>
</dbReference>
<organism evidence="8 9">
    <name type="scientific">Pedobacter cryoconitis</name>
    <dbReference type="NCBI Taxonomy" id="188932"/>
    <lineage>
        <taxon>Bacteria</taxon>
        <taxon>Pseudomonadati</taxon>
        <taxon>Bacteroidota</taxon>
        <taxon>Sphingobacteriia</taxon>
        <taxon>Sphingobacteriales</taxon>
        <taxon>Sphingobacteriaceae</taxon>
        <taxon>Pedobacter</taxon>
    </lineage>
</organism>
<dbReference type="InterPro" id="IPR058625">
    <property type="entry name" value="MdtA-like_BSH"/>
</dbReference>
<accession>A0A7X0J280</accession>
<name>A0A7X0J280_9SPHI</name>
<feature type="domain" description="p-hydroxybenzoic acid efflux pump subunit AaeA-like beta-barrel" evidence="7">
    <location>
        <begin position="254"/>
        <end position="329"/>
    </location>
</feature>
<dbReference type="Gene3D" id="1.10.287.470">
    <property type="entry name" value="Helix hairpin bin"/>
    <property type="match status" value="1"/>
</dbReference>
<protein>
    <submittedName>
        <fullName evidence="8">Membrane fusion protein (Multidrug efflux system)</fullName>
    </submittedName>
</protein>
<dbReference type="Pfam" id="PF25917">
    <property type="entry name" value="BSH_RND"/>
    <property type="match status" value="1"/>
</dbReference>
<dbReference type="Gene3D" id="2.40.30.170">
    <property type="match status" value="1"/>
</dbReference>
<dbReference type="Pfam" id="PF25963">
    <property type="entry name" value="Beta-barrel_AAEA"/>
    <property type="match status" value="1"/>
</dbReference>
<keyword evidence="4 5" id="KW-0472">Membrane</keyword>
<dbReference type="SUPFAM" id="SSF111369">
    <property type="entry name" value="HlyD-like secretion proteins"/>
    <property type="match status" value="2"/>
</dbReference>
<evidence type="ECO:0000259" key="6">
    <source>
        <dbReference type="Pfam" id="PF25917"/>
    </source>
</evidence>
<dbReference type="GO" id="GO:0055085">
    <property type="term" value="P:transmembrane transport"/>
    <property type="evidence" value="ECO:0007669"/>
    <property type="project" value="InterPro"/>
</dbReference>
<dbReference type="PANTHER" id="PTHR30386:SF26">
    <property type="entry name" value="TRANSPORT PROTEIN COMB"/>
    <property type="match status" value="1"/>
</dbReference>
<evidence type="ECO:0000256" key="1">
    <source>
        <dbReference type="ARBA" id="ARBA00004167"/>
    </source>
</evidence>
<proteinExistence type="predicted"/>
<keyword evidence="3 5" id="KW-1133">Transmembrane helix</keyword>
<evidence type="ECO:0000256" key="4">
    <source>
        <dbReference type="ARBA" id="ARBA00023136"/>
    </source>
</evidence>
<evidence type="ECO:0000313" key="9">
    <source>
        <dbReference type="Proteomes" id="UP000521017"/>
    </source>
</evidence>
<reference evidence="8 9" key="1">
    <citation type="submission" date="2020-08" db="EMBL/GenBank/DDBJ databases">
        <title>Genomic Encyclopedia of Type Strains, Phase IV (KMG-V): Genome sequencing to study the core and pangenomes of soil and plant-associated prokaryotes.</title>
        <authorList>
            <person name="Whitman W."/>
        </authorList>
    </citation>
    <scope>NUCLEOTIDE SEQUENCE [LARGE SCALE GENOMIC DNA]</scope>
    <source>
        <strain evidence="8 9">M2T3</strain>
    </source>
</reference>
<comment type="caution">
    <text evidence="8">The sequence shown here is derived from an EMBL/GenBank/DDBJ whole genome shotgun (WGS) entry which is preliminary data.</text>
</comment>
<evidence type="ECO:0000256" key="2">
    <source>
        <dbReference type="ARBA" id="ARBA00022692"/>
    </source>
</evidence>
<feature type="domain" description="Multidrug resistance protein MdtA-like barrel-sandwich hybrid" evidence="6">
    <location>
        <begin position="53"/>
        <end position="249"/>
    </location>
</feature>
<evidence type="ECO:0000256" key="3">
    <source>
        <dbReference type="ARBA" id="ARBA00022989"/>
    </source>
</evidence>
<evidence type="ECO:0000313" key="8">
    <source>
        <dbReference type="EMBL" id="MBB6499344.1"/>
    </source>
</evidence>
<dbReference type="InterPro" id="IPR050739">
    <property type="entry name" value="MFP"/>
</dbReference>
<gene>
    <name evidence="8" type="ORF">HDF25_001485</name>
</gene>
<dbReference type="AlphaFoldDB" id="A0A7X0J280"/>
<comment type="subcellular location">
    <subcellularLocation>
        <location evidence="1">Membrane</location>
        <topology evidence="1">Single-pass membrane protein</topology>
    </subcellularLocation>
</comment>
<dbReference type="InterPro" id="IPR058634">
    <property type="entry name" value="AaeA-lik-b-barrel"/>
</dbReference>